<dbReference type="InterPro" id="IPR003718">
    <property type="entry name" value="OsmC/Ohr_fam"/>
</dbReference>
<dbReference type="RefSeq" id="WP_093311757.1">
    <property type="nucleotide sequence ID" value="NZ_FOZG01000001.1"/>
</dbReference>
<gene>
    <name evidence="1" type="ORF">SAMN05192580_1056</name>
</gene>
<protein>
    <submittedName>
        <fullName evidence="1">Putative redox protein</fullName>
    </submittedName>
</protein>
<accession>A0A1I6JXW1</accession>
<dbReference type="InterPro" id="IPR015946">
    <property type="entry name" value="KH_dom-like_a/b"/>
</dbReference>
<proteinExistence type="predicted"/>
<dbReference type="InterPro" id="IPR036102">
    <property type="entry name" value="OsmC/Ohrsf"/>
</dbReference>
<dbReference type="SUPFAM" id="SSF82784">
    <property type="entry name" value="OsmC-like"/>
    <property type="match status" value="1"/>
</dbReference>
<name>A0A1I6JXW1_9SPHN</name>
<dbReference type="AlphaFoldDB" id="A0A1I6JXW1"/>
<dbReference type="Proteomes" id="UP000198824">
    <property type="component" value="Unassembled WGS sequence"/>
</dbReference>
<dbReference type="OrthoDB" id="9789573at2"/>
<evidence type="ECO:0000313" key="2">
    <source>
        <dbReference type="Proteomes" id="UP000198824"/>
    </source>
</evidence>
<dbReference type="Pfam" id="PF02566">
    <property type="entry name" value="OsmC"/>
    <property type="match status" value="1"/>
</dbReference>
<dbReference type="STRING" id="1166337.SAMN05192580_1056"/>
<sequence>MTDTEPMMDEAIAEDSGAGTFQTCIRTAGIELLADEPVAAGGLGSGPTPYQLLASALAACTTMTVRLYATHKGWPVRRIHTAVGHDRDAKASPPDLFTRRIEIDGDLDPDQRARLLEVADRCPVHRTLTAGARVETSAGRSPAPAQHATAHAVDMEALIAVGRGSFDFVQ</sequence>
<dbReference type="PANTHER" id="PTHR39624">
    <property type="entry name" value="PROTEIN INVOLVED IN RIMO-MEDIATED BETA-METHYLTHIOLATION OF RIBOSOMAL PROTEIN S12 YCAO"/>
    <property type="match status" value="1"/>
</dbReference>
<organism evidence="1 2">
    <name type="scientific">Sphingomonas jatrophae</name>
    <dbReference type="NCBI Taxonomy" id="1166337"/>
    <lineage>
        <taxon>Bacteria</taxon>
        <taxon>Pseudomonadati</taxon>
        <taxon>Pseudomonadota</taxon>
        <taxon>Alphaproteobacteria</taxon>
        <taxon>Sphingomonadales</taxon>
        <taxon>Sphingomonadaceae</taxon>
        <taxon>Sphingomonas</taxon>
    </lineage>
</organism>
<keyword evidence="2" id="KW-1185">Reference proteome</keyword>
<reference evidence="1 2" key="1">
    <citation type="submission" date="2016-10" db="EMBL/GenBank/DDBJ databases">
        <authorList>
            <person name="de Groot N.N."/>
        </authorList>
    </citation>
    <scope>NUCLEOTIDE SEQUENCE [LARGE SCALE GENOMIC DNA]</scope>
    <source>
        <strain evidence="1 2">S5-249</strain>
    </source>
</reference>
<dbReference type="PANTHER" id="PTHR39624:SF2">
    <property type="entry name" value="OSMC-LIKE PROTEIN"/>
    <property type="match status" value="1"/>
</dbReference>
<dbReference type="Gene3D" id="3.30.300.20">
    <property type="match status" value="1"/>
</dbReference>
<dbReference type="EMBL" id="FOZG01000001">
    <property type="protein sequence ID" value="SFR83807.1"/>
    <property type="molecule type" value="Genomic_DNA"/>
</dbReference>
<evidence type="ECO:0000313" key="1">
    <source>
        <dbReference type="EMBL" id="SFR83807.1"/>
    </source>
</evidence>